<dbReference type="PANTHER" id="PTHR42723">
    <property type="entry name" value="CHLOROPHYLL SYNTHASE"/>
    <property type="match status" value="1"/>
</dbReference>
<feature type="transmembrane region" description="Helical" evidence="6">
    <location>
        <begin position="43"/>
        <end position="62"/>
    </location>
</feature>
<evidence type="ECO:0000313" key="7">
    <source>
        <dbReference type="EMBL" id="MFC5907953.1"/>
    </source>
</evidence>
<evidence type="ECO:0000256" key="1">
    <source>
        <dbReference type="ARBA" id="ARBA00004141"/>
    </source>
</evidence>
<comment type="caution">
    <text evidence="7">The sequence shown here is derived from an EMBL/GenBank/DDBJ whole genome shotgun (WGS) entry which is preliminary data.</text>
</comment>
<keyword evidence="4 6" id="KW-0472">Membrane</keyword>
<accession>A0ABW1G109</accession>
<name>A0ABW1G109_9ACTN</name>
<gene>
    <name evidence="7" type="ORF">ACFP3V_12095</name>
</gene>
<dbReference type="InterPro" id="IPR050475">
    <property type="entry name" value="Prenyltransferase_related"/>
</dbReference>
<proteinExistence type="predicted"/>
<organism evidence="7 8">
    <name type="scientific">Streptacidiphilus monticola</name>
    <dbReference type="NCBI Taxonomy" id="2161674"/>
    <lineage>
        <taxon>Bacteria</taxon>
        <taxon>Bacillati</taxon>
        <taxon>Actinomycetota</taxon>
        <taxon>Actinomycetes</taxon>
        <taxon>Kitasatosporales</taxon>
        <taxon>Streptomycetaceae</taxon>
        <taxon>Streptacidiphilus</taxon>
    </lineage>
</organism>
<keyword evidence="8" id="KW-1185">Reference proteome</keyword>
<keyword evidence="2 6" id="KW-0812">Transmembrane</keyword>
<dbReference type="Pfam" id="PF01040">
    <property type="entry name" value="UbiA"/>
    <property type="match status" value="1"/>
</dbReference>
<dbReference type="EMBL" id="JBHSQJ010000047">
    <property type="protein sequence ID" value="MFC5907953.1"/>
    <property type="molecule type" value="Genomic_DNA"/>
</dbReference>
<protein>
    <submittedName>
        <fullName evidence="7">UbiA family prenyltransferase</fullName>
    </submittedName>
</protein>
<evidence type="ECO:0000256" key="4">
    <source>
        <dbReference type="ARBA" id="ARBA00023136"/>
    </source>
</evidence>
<evidence type="ECO:0000256" key="2">
    <source>
        <dbReference type="ARBA" id="ARBA00022692"/>
    </source>
</evidence>
<feature type="transmembrane region" description="Helical" evidence="6">
    <location>
        <begin position="304"/>
        <end position="322"/>
    </location>
</feature>
<reference evidence="8" key="1">
    <citation type="journal article" date="2019" name="Int. J. Syst. Evol. Microbiol.">
        <title>The Global Catalogue of Microorganisms (GCM) 10K type strain sequencing project: providing services to taxonomists for standard genome sequencing and annotation.</title>
        <authorList>
            <consortium name="The Broad Institute Genomics Platform"/>
            <consortium name="The Broad Institute Genome Sequencing Center for Infectious Disease"/>
            <person name="Wu L."/>
            <person name="Ma J."/>
        </authorList>
    </citation>
    <scope>NUCLEOTIDE SEQUENCE [LARGE SCALE GENOMIC DNA]</scope>
    <source>
        <strain evidence="8">JCM 4816</strain>
    </source>
</reference>
<feature type="transmembrane region" description="Helical" evidence="6">
    <location>
        <begin position="243"/>
        <end position="260"/>
    </location>
</feature>
<comment type="subcellular location">
    <subcellularLocation>
        <location evidence="1">Membrane</location>
        <topology evidence="1">Multi-pass membrane protein</topology>
    </subcellularLocation>
</comment>
<feature type="compositionally biased region" description="Low complexity" evidence="5">
    <location>
        <begin position="345"/>
        <end position="363"/>
    </location>
</feature>
<evidence type="ECO:0000256" key="5">
    <source>
        <dbReference type="SAM" id="MobiDB-lite"/>
    </source>
</evidence>
<feature type="transmembrane region" description="Helical" evidence="6">
    <location>
        <begin position="209"/>
        <end position="231"/>
    </location>
</feature>
<sequence length="363" mass="37465">MTVRQPADRVRVLVALGRPAVAVLFALYTALGLAQAGRAEDPSLLAACLVPVLAFLLFSVCVNDLSDQAIDRVNLPGDRSRPLVTAAAGARDLVRTAVVAAAVASAAAFLLGVRPGLLMLAALAVSAGYSLRPVRLADRGAVAALVLPACYVALPYLLGLTATGSAVRPRDLLMLFGLYTGFIGRILLKDFRDVRGDALFGKRTFLVRHGRRATCLFSACCWTLGGCLVLVTTPGAADAPVPAGAYGLCIAAVVLILRRLAGPVGHRREEALIAGTAAIGRGLLVLQLAQLATAQAGWSLPTRSLLLVVLLALTLGQAASMVRYGPRTGLTLASLPPDDVATPVATSRRSAAAGRAADGRPSA</sequence>
<feature type="transmembrane region" description="Helical" evidence="6">
    <location>
        <begin position="272"/>
        <end position="292"/>
    </location>
</feature>
<dbReference type="Proteomes" id="UP001596174">
    <property type="component" value="Unassembled WGS sequence"/>
</dbReference>
<feature type="transmembrane region" description="Helical" evidence="6">
    <location>
        <begin position="141"/>
        <end position="160"/>
    </location>
</feature>
<feature type="transmembrane region" description="Helical" evidence="6">
    <location>
        <begin position="12"/>
        <end position="31"/>
    </location>
</feature>
<dbReference type="InterPro" id="IPR044878">
    <property type="entry name" value="UbiA_sf"/>
</dbReference>
<dbReference type="PANTHER" id="PTHR42723:SF1">
    <property type="entry name" value="CHLOROPHYLL SYNTHASE, CHLOROPLASTIC"/>
    <property type="match status" value="1"/>
</dbReference>
<dbReference type="RefSeq" id="WP_380582892.1">
    <property type="nucleotide sequence ID" value="NZ_JBHSQJ010000047.1"/>
</dbReference>
<dbReference type="InterPro" id="IPR000537">
    <property type="entry name" value="UbiA_prenyltransferase"/>
</dbReference>
<evidence type="ECO:0000256" key="6">
    <source>
        <dbReference type="SAM" id="Phobius"/>
    </source>
</evidence>
<dbReference type="Gene3D" id="1.10.357.140">
    <property type="entry name" value="UbiA prenyltransferase"/>
    <property type="match status" value="1"/>
</dbReference>
<evidence type="ECO:0000313" key="8">
    <source>
        <dbReference type="Proteomes" id="UP001596174"/>
    </source>
</evidence>
<feature type="region of interest" description="Disordered" evidence="5">
    <location>
        <begin position="341"/>
        <end position="363"/>
    </location>
</feature>
<keyword evidence="3 6" id="KW-1133">Transmembrane helix</keyword>
<evidence type="ECO:0000256" key="3">
    <source>
        <dbReference type="ARBA" id="ARBA00022989"/>
    </source>
</evidence>